<dbReference type="EMBL" id="JBHRYF010000001">
    <property type="protein sequence ID" value="MFC3659048.1"/>
    <property type="molecule type" value="Genomic_DNA"/>
</dbReference>
<comment type="caution">
    <text evidence="1">The sequence shown here is derived from an EMBL/GenBank/DDBJ whole genome shotgun (WGS) entry which is preliminary data.</text>
</comment>
<protein>
    <submittedName>
        <fullName evidence="1">Uncharacterized protein</fullName>
    </submittedName>
</protein>
<keyword evidence="2" id="KW-1185">Reference proteome</keyword>
<proteinExistence type="predicted"/>
<accession>A0ABV7UQU4</accession>
<reference evidence="2" key="1">
    <citation type="journal article" date="2019" name="Int. J. Syst. Evol. Microbiol.">
        <title>The Global Catalogue of Microorganisms (GCM) 10K type strain sequencing project: providing services to taxonomists for standard genome sequencing and annotation.</title>
        <authorList>
            <consortium name="The Broad Institute Genomics Platform"/>
            <consortium name="The Broad Institute Genome Sequencing Center for Infectious Disease"/>
            <person name="Wu L."/>
            <person name="Ma J."/>
        </authorList>
    </citation>
    <scope>NUCLEOTIDE SEQUENCE [LARGE SCALE GENOMIC DNA]</scope>
    <source>
        <strain evidence="2">KCTC 42211</strain>
    </source>
</reference>
<organism evidence="1 2">
    <name type="scientific">Luteimonas notoginsengisoli</name>
    <dbReference type="NCBI Taxonomy" id="1578200"/>
    <lineage>
        <taxon>Bacteria</taxon>
        <taxon>Pseudomonadati</taxon>
        <taxon>Pseudomonadota</taxon>
        <taxon>Gammaproteobacteria</taxon>
        <taxon>Lysobacterales</taxon>
        <taxon>Lysobacteraceae</taxon>
        <taxon>Luteimonas</taxon>
    </lineage>
</organism>
<evidence type="ECO:0000313" key="1">
    <source>
        <dbReference type="EMBL" id="MFC3659048.1"/>
    </source>
</evidence>
<evidence type="ECO:0000313" key="2">
    <source>
        <dbReference type="Proteomes" id="UP001595724"/>
    </source>
</evidence>
<dbReference type="RefSeq" id="WP_386706044.1">
    <property type="nucleotide sequence ID" value="NZ_JBHRYF010000001.1"/>
</dbReference>
<dbReference type="Proteomes" id="UP001595724">
    <property type="component" value="Unassembled WGS sequence"/>
</dbReference>
<sequence length="98" mass="10563">MLPAAAAQLESAGGMLRGMTPDQTARLAALEAFMVGYRRKGKTYRQFWDEFWAEAGDLYAHAEAAGPDSEISIALYDIVESAGEGFSANPATIDDVME</sequence>
<gene>
    <name evidence="1" type="ORF">ACFOM9_03010</name>
</gene>
<name>A0ABV7UQU4_9GAMM</name>